<comment type="cofactor">
    <cofactor evidence="7">
        <name>Mg(2+)</name>
        <dbReference type="ChEBI" id="CHEBI:18420"/>
    </cofactor>
    <text evidence="7">Binds 1 Mg(2+) ion per subunit.</text>
</comment>
<dbReference type="SUPFAM" id="SSF52540">
    <property type="entry name" value="P-loop containing nucleoside triphosphate hydrolases"/>
    <property type="match status" value="1"/>
</dbReference>
<dbReference type="GO" id="GO:0009073">
    <property type="term" value="P:aromatic amino acid family biosynthetic process"/>
    <property type="evidence" value="ECO:0007669"/>
    <property type="project" value="UniProtKB-KW"/>
</dbReference>
<keyword evidence="7" id="KW-0479">Metal-binding</keyword>
<feature type="binding site" evidence="7">
    <location>
        <position position="135"/>
    </location>
    <ligand>
        <name>substrate</name>
    </ligand>
</feature>
<keyword evidence="7" id="KW-0460">Magnesium</keyword>
<comment type="function">
    <text evidence="7">Catalyzes the specific phosphorylation of the 3-hydroxyl group of shikimic acid using ATP as a cosubstrate.</text>
</comment>
<keyword evidence="7" id="KW-0963">Cytoplasm</keyword>
<name>A0A4R8GIB5_9FIRM</name>
<evidence type="ECO:0000256" key="3">
    <source>
        <dbReference type="ARBA" id="ARBA00022741"/>
    </source>
</evidence>
<keyword evidence="5 7" id="KW-0067">ATP-binding</keyword>
<reference evidence="8 9" key="1">
    <citation type="submission" date="2019-03" db="EMBL/GenBank/DDBJ databases">
        <title>Subsurface microbial communities from deep shales in Ohio and West Virginia, USA.</title>
        <authorList>
            <person name="Wrighton K."/>
        </authorList>
    </citation>
    <scope>NUCLEOTIDE SEQUENCE [LARGE SCALE GENOMIC DNA]</scope>
    <source>
        <strain evidence="8 9">MSL 6dP</strain>
    </source>
</reference>
<dbReference type="EMBL" id="SOEG01000045">
    <property type="protein sequence ID" value="TDX45410.1"/>
    <property type="molecule type" value="Genomic_DNA"/>
</dbReference>
<comment type="similarity">
    <text evidence="7">Belongs to the shikimate kinase family.</text>
</comment>
<dbReference type="CDD" id="cd00464">
    <property type="entry name" value="SK"/>
    <property type="match status" value="1"/>
</dbReference>
<dbReference type="InterPro" id="IPR031322">
    <property type="entry name" value="Shikimate/glucono_kinase"/>
</dbReference>
<evidence type="ECO:0000256" key="5">
    <source>
        <dbReference type="ARBA" id="ARBA00022840"/>
    </source>
</evidence>
<keyword evidence="2 7" id="KW-0808">Transferase</keyword>
<dbReference type="Proteomes" id="UP000295832">
    <property type="component" value="Unassembled WGS sequence"/>
</dbReference>
<evidence type="ECO:0000256" key="7">
    <source>
        <dbReference type="HAMAP-Rule" id="MF_00109"/>
    </source>
</evidence>
<dbReference type="PANTHER" id="PTHR21087">
    <property type="entry name" value="SHIKIMATE KINASE"/>
    <property type="match status" value="1"/>
</dbReference>
<dbReference type="GO" id="GO:0005829">
    <property type="term" value="C:cytosol"/>
    <property type="evidence" value="ECO:0007669"/>
    <property type="project" value="TreeGrafter"/>
</dbReference>
<evidence type="ECO:0000256" key="4">
    <source>
        <dbReference type="ARBA" id="ARBA00022777"/>
    </source>
</evidence>
<sequence length="167" mass="18809">MNISLIGFMGTGKSTIGHKLAERLNYKFIDLDEEIVKIDGRPIPTIFAENGEKYFRDLESKATAEISKDNNQVIATGGGIVLRPKNIEYLKSKGIVVLLEASAEVIFERTQHDNNRPLLEVADPLAKIKTMMEERADKYNCTEHQIDTTALSVEEVIEEIIKIMDNE</sequence>
<dbReference type="GO" id="GO:0009423">
    <property type="term" value="P:chorismate biosynthetic process"/>
    <property type="evidence" value="ECO:0007669"/>
    <property type="project" value="UniProtKB-UniRule"/>
</dbReference>
<comment type="subunit">
    <text evidence="7">Monomer.</text>
</comment>
<protein>
    <recommendedName>
        <fullName evidence="7">Shikimate kinase</fullName>
        <shortName evidence="7">SK</shortName>
        <ecNumber evidence="7">2.7.1.71</ecNumber>
    </recommendedName>
</protein>
<dbReference type="GO" id="GO:0000287">
    <property type="term" value="F:magnesium ion binding"/>
    <property type="evidence" value="ECO:0007669"/>
    <property type="project" value="UniProtKB-UniRule"/>
</dbReference>
<accession>A0A4R8GIB5</accession>
<comment type="subcellular location">
    <subcellularLocation>
        <location evidence="7">Cytoplasm</location>
    </subcellularLocation>
</comment>
<evidence type="ECO:0000313" key="9">
    <source>
        <dbReference type="Proteomes" id="UP000295832"/>
    </source>
</evidence>
<dbReference type="GO" id="GO:0008652">
    <property type="term" value="P:amino acid biosynthetic process"/>
    <property type="evidence" value="ECO:0007669"/>
    <property type="project" value="UniProtKB-KW"/>
</dbReference>
<dbReference type="InterPro" id="IPR000623">
    <property type="entry name" value="Shikimate_kinase/TSH1"/>
</dbReference>
<organism evidence="8 9">
    <name type="scientific">Orenia marismortui</name>
    <dbReference type="NCBI Taxonomy" id="46469"/>
    <lineage>
        <taxon>Bacteria</taxon>
        <taxon>Bacillati</taxon>
        <taxon>Bacillota</taxon>
        <taxon>Clostridia</taxon>
        <taxon>Halanaerobiales</taxon>
        <taxon>Halobacteroidaceae</taxon>
        <taxon>Orenia</taxon>
    </lineage>
</organism>
<dbReference type="Gene3D" id="3.40.50.300">
    <property type="entry name" value="P-loop containing nucleotide triphosphate hydrolases"/>
    <property type="match status" value="1"/>
</dbReference>
<gene>
    <name evidence="7" type="primary">aroK</name>
    <name evidence="8" type="ORF">C7959_14513</name>
</gene>
<dbReference type="UniPathway" id="UPA00053">
    <property type="reaction ID" value="UER00088"/>
</dbReference>
<evidence type="ECO:0000256" key="6">
    <source>
        <dbReference type="ARBA" id="ARBA00023141"/>
    </source>
</evidence>
<dbReference type="STRING" id="926561.GCA_000379025_02797"/>
<keyword evidence="6 7" id="KW-0057">Aromatic amino acid biosynthesis</keyword>
<keyword evidence="3 7" id="KW-0547">Nucleotide-binding</keyword>
<comment type="catalytic activity">
    <reaction evidence="7">
        <text>shikimate + ATP = 3-phosphoshikimate + ADP + H(+)</text>
        <dbReference type="Rhea" id="RHEA:13121"/>
        <dbReference type="ChEBI" id="CHEBI:15378"/>
        <dbReference type="ChEBI" id="CHEBI:30616"/>
        <dbReference type="ChEBI" id="CHEBI:36208"/>
        <dbReference type="ChEBI" id="CHEBI:145989"/>
        <dbReference type="ChEBI" id="CHEBI:456216"/>
        <dbReference type="EC" id="2.7.1.71"/>
    </reaction>
</comment>
<comment type="caution">
    <text evidence="8">The sequence shown here is derived from an EMBL/GenBank/DDBJ whole genome shotgun (WGS) entry which is preliminary data.</text>
</comment>
<dbReference type="GO" id="GO:0004765">
    <property type="term" value="F:shikimate kinase activity"/>
    <property type="evidence" value="ECO:0007669"/>
    <property type="project" value="UniProtKB-UniRule"/>
</dbReference>
<evidence type="ECO:0000256" key="2">
    <source>
        <dbReference type="ARBA" id="ARBA00022679"/>
    </source>
</evidence>
<comment type="pathway">
    <text evidence="7">Metabolic intermediate biosynthesis; chorismate biosynthesis; chorismate from D-erythrose 4-phosphate and phosphoenolpyruvate: step 5/7.</text>
</comment>
<dbReference type="PRINTS" id="PR01100">
    <property type="entry name" value="SHIKIMTKNASE"/>
</dbReference>
<keyword evidence="4 7" id="KW-0418">Kinase</keyword>
<feature type="binding site" evidence="7">
    <location>
        <position position="32"/>
    </location>
    <ligand>
        <name>substrate</name>
    </ligand>
</feature>
<dbReference type="HAMAP" id="MF_00109">
    <property type="entry name" value="Shikimate_kinase"/>
    <property type="match status" value="1"/>
</dbReference>
<feature type="binding site" evidence="7">
    <location>
        <position position="116"/>
    </location>
    <ligand>
        <name>ATP</name>
        <dbReference type="ChEBI" id="CHEBI:30616"/>
    </ligand>
</feature>
<comment type="caution">
    <text evidence="7">Lacks conserved residue(s) required for the propagation of feature annotation.</text>
</comment>
<feature type="binding site" evidence="7">
    <location>
        <position position="78"/>
    </location>
    <ligand>
        <name>substrate</name>
    </ligand>
</feature>
<dbReference type="Pfam" id="PF01202">
    <property type="entry name" value="SKI"/>
    <property type="match status" value="1"/>
</dbReference>
<proteinExistence type="inferred from homology"/>
<dbReference type="AlphaFoldDB" id="A0A4R8GIB5"/>
<feature type="binding site" evidence="7">
    <location>
        <position position="14"/>
    </location>
    <ligand>
        <name>Mg(2+)</name>
        <dbReference type="ChEBI" id="CHEBI:18420"/>
    </ligand>
</feature>
<dbReference type="EC" id="2.7.1.71" evidence="7"/>
<dbReference type="GO" id="GO:0005524">
    <property type="term" value="F:ATP binding"/>
    <property type="evidence" value="ECO:0007669"/>
    <property type="project" value="UniProtKB-UniRule"/>
</dbReference>
<feature type="binding site" evidence="7">
    <location>
        <position position="56"/>
    </location>
    <ligand>
        <name>substrate</name>
    </ligand>
</feature>
<feature type="binding site" evidence="7">
    <location>
        <begin position="10"/>
        <end position="15"/>
    </location>
    <ligand>
        <name>ATP</name>
        <dbReference type="ChEBI" id="CHEBI:30616"/>
    </ligand>
</feature>
<dbReference type="InterPro" id="IPR027417">
    <property type="entry name" value="P-loop_NTPase"/>
</dbReference>
<keyword evidence="9" id="KW-1185">Reference proteome</keyword>
<evidence type="ECO:0000313" key="8">
    <source>
        <dbReference type="EMBL" id="TDX45410.1"/>
    </source>
</evidence>
<keyword evidence="1 7" id="KW-0028">Amino-acid biosynthesis</keyword>
<dbReference type="PANTHER" id="PTHR21087:SF16">
    <property type="entry name" value="SHIKIMATE KINASE 1, CHLOROPLASTIC"/>
    <property type="match status" value="1"/>
</dbReference>
<dbReference type="RefSeq" id="WP_134118900.1">
    <property type="nucleotide sequence ID" value="NZ_SOEG01000045.1"/>
</dbReference>
<evidence type="ECO:0000256" key="1">
    <source>
        <dbReference type="ARBA" id="ARBA00022605"/>
    </source>
</evidence>